<reference evidence="8 9" key="1">
    <citation type="submission" date="2019-12" db="EMBL/GenBank/DDBJ databases">
        <title>Devosia maris sp. nov., isolated from the deep seawater.</title>
        <authorList>
            <person name="Liu Y."/>
        </authorList>
    </citation>
    <scope>NUCLEOTIDE SEQUENCE [LARGE SCALE GENOMIC DNA]</scope>
    <source>
        <strain evidence="8 9">L53-10-65</strain>
    </source>
</reference>
<evidence type="ECO:0000313" key="8">
    <source>
        <dbReference type="EMBL" id="MVS97414.1"/>
    </source>
</evidence>
<proteinExistence type="inferred from homology"/>
<dbReference type="InterPro" id="IPR036388">
    <property type="entry name" value="WH-like_DNA-bd_sf"/>
</dbReference>
<name>A0A7X3K2A7_9HYPH</name>
<evidence type="ECO:0000256" key="3">
    <source>
        <dbReference type="ARBA" id="ARBA00023082"/>
    </source>
</evidence>
<keyword evidence="4" id="KW-0804">Transcription</keyword>
<dbReference type="InterPro" id="IPR013325">
    <property type="entry name" value="RNA_pol_sigma_r2"/>
</dbReference>
<evidence type="ECO:0000259" key="6">
    <source>
        <dbReference type="Pfam" id="PF04542"/>
    </source>
</evidence>
<keyword evidence="9" id="KW-1185">Reference proteome</keyword>
<organism evidence="8 9">
    <name type="scientific">Devosia marina</name>
    <dbReference type="NCBI Taxonomy" id="2683198"/>
    <lineage>
        <taxon>Bacteria</taxon>
        <taxon>Pseudomonadati</taxon>
        <taxon>Pseudomonadota</taxon>
        <taxon>Alphaproteobacteria</taxon>
        <taxon>Hyphomicrobiales</taxon>
        <taxon>Devosiaceae</taxon>
        <taxon>Devosia</taxon>
    </lineage>
</organism>
<dbReference type="Proteomes" id="UP000438106">
    <property type="component" value="Unassembled WGS sequence"/>
</dbReference>
<evidence type="ECO:0000256" key="5">
    <source>
        <dbReference type="SAM" id="SignalP"/>
    </source>
</evidence>
<dbReference type="GO" id="GO:0006352">
    <property type="term" value="P:DNA-templated transcription initiation"/>
    <property type="evidence" value="ECO:0007669"/>
    <property type="project" value="InterPro"/>
</dbReference>
<keyword evidence="2" id="KW-0805">Transcription regulation</keyword>
<dbReference type="SUPFAM" id="SSF88659">
    <property type="entry name" value="Sigma3 and sigma4 domains of RNA polymerase sigma factors"/>
    <property type="match status" value="1"/>
</dbReference>
<accession>A0A7X3K2A7</accession>
<dbReference type="InterPro" id="IPR039425">
    <property type="entry name" value="RNA_pol_sigma-70-like"/>
</dbReference>
<dbReference type="GO" id="GO:0016987">
    <property type="term" value="F:sigma factor activity"/>
    <property type="evidence" value="ECO:0007669"/>
    <property type="project" value="UniProtKB-KW"/>
</dbReference>
<dbReference type="EMBL" id="WQRF01000001">
    <property type="protein sequence ID" value="MVS97414.1"/>
    <property type="molecule type" value="Genomic_DNA"/>
</dbReference>
<dbReference type="AlphaFoldDB" id="A0A7X3K2A7"/>
<evidence type="ECO:0000256" key="4">
    <source>
        <dbReference type="ARBA" id="ARBA00023163"/>
    </source>
</evidence>
<dbReference type="Gene3D" id="1.10.1740.10">
    <property type="match status" value="1"/>
</dbReference>
<dbReference type="InterPro" id="IPR013324">
    <property type="entry name" value="RNA_pol_sigma_r3/r4-like"/>
</dbReference>
<evidence type="ECO:0000313" key="9">
    <source>
        <dbReference type="Proteomes" id="UP000438106"/>
    </source>
</evidence>
<dbReference type="GO" id="GO:0003677">
    <property type="term" value="F:DNA binding"/>
    <property type="evidence" value="ECO:0007669"/>
    <property type="project" value="InterPro"/>
</dbReference>
<evidence type="ECO:0000256" key="2">
    <source>
        <dbReference type="ARBA" id="ARBA00023015"/>
    </source>
</evidence>
<feature type="domain" description="RNA polymerase sigma factor 70 region 4 type 2" evidence="7">
    <location>
        <begin position="195"/>
        <end position="242"/>
    </location>
</feature>
<evidence type="ECO:0000259" key="7">
    <source>
        <dbReference type="Pfam" id="PF08281"/>
    </source>
</evidence>
<dbReference type="InterPro" id="IPR013249">
    <property type="entry name" value="RNA_pol_sigma70_r4_t2"/>
</dbReference>
<dbReference type="PANTHER" id="PTHR43133">
    <property type="entry name" value="RNA POLYMERASE ECF-TYPE SIGMA FACTO"/>
    <property type="match status" value="1"/>
</dbReference>
<dbReference type="InterPro" id="IPR007627">
    <property type="entry name" value="RNA_pol_sigma70_r2"/>
</dbReference>
<dbReference type="Pfam" id="PF08281">
    <property type="entry name" value="Sigma70_r4_2"/>
    <property type="match status" value="1"/>
</dbReference>
<protein>
    <submittedName>
        <fullName evidence="8">Sigma-70 family RNA polymerase sigma factor</fullName>
    </submittedName>
</protein>
<gene>
    <name evidence="8" type="ORF">GO014_00030</name>
</gene>
<dbReference type="Pfam" id="PF04542">
    <property type="entry name" value="Sigma70_r2"/>
    <property type="match status" value="1"/>
</dbReference>
<dbReference type="SUPFAM" id="SSF88946">
    <property type="entry name" value="Sigma2 domain of RNA polymerase sigma factors"/>
    <property type="match status" value="1"/>
</dbReference>
<dbReference type="InterPro" id="IPR014284">
    <property type="entry name" value="RNA_pol_sigma-70_dom"/>
</dbReference>
<keyword evidence="3" id="KW-0731">Sigma factor</keyword>
<dbReference type="PANTHER" id="PTHR43133:SF53">
    <property type="entry name" value="ECF RNA POLYMERASE SIGMA-E FACTOR"/>
    <property type="match status" value="1"/>
</dbReference>
<sequence length="254" mass="27899">MLICLPAAAFVTFTWAATVTFGHNDANGEGIREKTASHAAGDLGVCMVLGVANSRRDERALIQALKRGDEKAFRQLVAEQQRSMLAFARTFLRDPSAAEEAVQDTWIALISGIAKFEERSSLKSWTFAVLANIARTKAKRNGRSVSFTDMGYNDPAVDPDRFLGDGSWLSPPGRWSEINPERIVGGKQLLAHAMSILETLPPNQRAVVTLRDLEGLSPEETCSILEVSEANHRILLHRGRSRIRAALEELMGNS</sequence>
<feature type="chain" id="PRO_5031490053" evidence="5">
    <location>
        <begin position="17"/>
        <end position="254"/>
    </location>
</feature>
<keyword evidence="5" id="KW-0732">Signal</keyword>
<feature type="signal peptide" evidence="5">
    <location>
        <begin position="1"/>
        <end position="16"/>
    </location>
</feature>
<evidence type="ECO:0000256" key="1">
    <source>
        <dbReference type="ARBA" id="ARBA00010641"/>
    </source>
</evidence>
<dbReference type="Gene3D" id="1.10.10.10">
    <property type="entry name" value="Winged helix-like DNA-binding domain superfamily/Winged helix DNA-binding domain"/>
    <property type="match status" value="1"/>
</dbReference>
<dbReference type="CDD" id="cd06171">
    <property type="entry name" value="Sigma70_r4"/>
    <property type="match status" value="1"/>
</dbReference>
<feature type="domain" description="RNA polymerase sigma-70 region 2" evidence="6">
    <location>
        <begin position="77"/>
        <end position="143"/>
    </location>
</feature>
<comment type="similarity">
    <text evidence="1">Belongs to the sigma-70 factor family. ECF subfamily.</text>
</comment>
<dbReference type="NCBIfam" id="TIGR02937">
    <property type="entry name" value="sigma70-ECF"/>
    <property type="match status" value="1"/>
</dbReference>
<comment type="caution">
    <text evidence="8">The sequence shown here is derived from an EMBL/GenBank/DDBJ whole genome shotgun (WGS) entry which is preliminary data.</text>
</comment>